<dbReference type="EMBL" id="ML976020">
    <property type="protein sequence ID" value="KAF1943981.1"/>
    <property type="molecule type" value="Genomic_DNA"/>
</dbReference>
<protein>
    <submittedName>
        <fullName evidence="1">Uncharacterized protein</fullName>
    </submittedName>
</protein>
<organism evidence="1 2">
    <name type="scientific">Clathrospora elynae</name>
    <dbReference type="NCBI Taxonomy" id="706981"/>
    <lineage>
        <taxon>Eukaryota</taxon>
        <taxon>Fungi</taxon>
        <taxon>Dikarya</taxon>
        <taxon>Ascomycota</taxon>
        <taxon>Pezizomycotina</taxon>
        <taxon>Dothideomycetes</taxon>
        <taxon>Pleosporomycetidae</taxon>
        <taxon>Pleosporales</taxon>
        <taxon>Diademaceae</taxon>
        <taxon>Clathrospora</taxon>
    </lineage>
</organism>
<reference evidence="1" key="1">
    <citation type="journal article" date="2020" name="Stud. Mycol.">
        <title>101 Dothideomycetes genomes: a test case for predicting lifestyles and emergence of pathogens.</title>
        <authorList>
            <person name="Haridas S."/>
            <person name="Albert R."/>
            <person name="Binder M."/>
            <person name="Bloem J."/>
            <person name="Labutti K."/>
            <person name="Salamov A."/>
            <person name="Andreopoulos B."/>
            <person name="Baker S."/>
            <person name="Barry K."/>
            <person name="Bills G."/>
            <person name="Bluhm B."/>
            <person name="Cannon C."/>
            <person name="Castanera R."/>
            <person name="Culley D."/>
            <person name="Daum C."/>
            <person name="Ezra D."/>
            <person name="Gonzalez J."/>
            <person name="Henrissat B."/>
            <person name="Kuo A."/>
            <person name="Liang C."/>
            <person name="Lipzen A."/>
            <person name="Lutzoni F."/>
            <person name="Magnuson J."/>
            <person name="Mondo S."/>
            <person name="Nolan M."/>
            <person name="Ohm R."/>
            <person name="Pangilinan J."/>
            <person name="Park H.-J."/>
            <person name="Ramirez L."/>
            <person name="Alfaro M."/>
            <person name="Sun H."/>
            <person name="Tritt A."/>
            <person name="Yoshinaga Y."/>
            <person name="Zwiers L.-H."/>
            <person name="Turgeon B."/>
            <person name="Goodwin S."/>
            <person name="Spatafora J."/>
            <person name="Crous P."/>
            <person name="Grigoriev I."/>
        </authorList>
    </citation>
    <scope>NUCLEOTIDE SEQUENCE</scope>
    <source>
        <strain evidence="1">CBS 161.51</strain>
    </source>
</reference>
<keyword evidence="2" id="KW-1185">Reference proteome</keyword>
<accession>A0A6A5SU17</accession>
<gene>
    <name evidence="1" type="ORF">EJ02DRAFT_452821</name>
</gene>
<dbReference type="Proteomes" id="UP000800038">
    <property type="component" value="Unassembled WGS sequence"/>
</dbReference>
<evidence type="ECO:0000313" key="1">
    <source>
        <dbReference type="EMBL" id="KAF1943981.1"/>
    </source>
</evidence>
<sequence length="75" mass="8507">MLMSFLRSVRTVQSLTSSLLRQAARCSSFGMTTLATYTSLCSIHHDNPACHFSYCDDPKHAGHYFAERLQIRPQI</sequence>
<name>A0A6A5SU17_9PLEO</name>
<dbReference type="AlphaFoldDB" id="A0A6A5SU17"/>
<proteinExistence type="predicted"/>
<evidence type="ECO:0000313" key="2">
    <source>
        <dbReference type="Proteomes" id="UP000800038"/>
    </source>
</evidence>